<dbReference type="GO" id="GO:0005655">
    <property type="term" value="C:nucleolar ribonuclease P complex"/>
    <property type="evidence" value="ECO:0007669"/>
    <property type="project" value="TreeGrafter"/>
</dbReference>
<dbReference type="AlphaFoldDB" id="A0AA40DC14"/>
<dbReference type="Pfam" id="PF04032">
    <property type="entry name" value="Rpr2"/>
    <property type="match status" value="1"/>
</dbReference>
<sequence length="157" mass="17205">MAKAKPGGGGVQNKALYSRLSFLQQAAVFLSTATLDNDSSNTSELKKDQNPLLQGAGRRLATDLRAVSLKSRIRLKPAVKQSICKFCDSVLIEGESCTSGIENKSKGGRKPWADVLVRKCHTCGKERRYPVCAKRPKRKTERPVATPEQPDMMDQTG</sequence>
<comment type="caution">
    <text evidence="6">The sequence shown here is derived from an EMBL/GenBank/DDBJ whole genome shotgun (WGS) entry which is preliminary data.</text>
</comment>
<name>A0AA40DC14_9PEZI</name>
<dbReference type="PANTHER" id="PTHR14742:SF0">
    <property type="entry name" value="RIBONUCLEASE P PROTEIN SUBUNIT P21"/>
    <property type="match status" value="1"/>
</dbReference>
<protein>
    <submittedName>
        <fullName evidence="6">Ribonuclease P protein subunit p21</fullName>
    </submittedName>
</protein>
<keyword evidence="1" id="KW-0819">tRNA processing</keyword>
<evidence type="ECO:0000256" key="3">
    <source>
        <dbReference type="ARBA" id="ARBA00022833"/>
    </source>
</evidence>
<reference evidence="6" key="1">
    <citation type="submission" date="2023-06" db="EMBL/GenBank/DDBJ databases">
        <title>Genome-scale phylogeny and comparative genomics of the fungal order Sordariales.</title>
        <authorList>
            <consortium name="Lawrence Berkeley National Laboratory"/>
            <person name="Hensen N."/>
            <person name="Bonometti L."/>
            <person name="Westerberg I."/>
            <person name="Brannstrom I.O."/>
            <person name="Guillou S."/>
            <person name="Cros-Aarteil S."/>
            <person name="Calhoun S."/>
            <person name="Haridas S."/>
            <person name="Kuo A."/>
            <person name="Mondo S."/>
            <person name="Pangilinan J."/>
            <person name="Riley R."/>
            <person name="Labutti K."/>
            <person name="Andreopoulos B."/>
            <person name="Lipzen A."/>
            <person name="Chen C."/>
            <person name="Yanf M."/>
            <person name="Daum C."/>
            <person name="Ng V."/>
            <person name="Clum A."/>
            <person name="Steindorff A."/>
            <person name="Ohm R."/>
            <person name="Martin F."/>
            <person name="Silar P."/>
            <person name="Natvig D."/>
            <person name="Lalanne C."/>
            <person name="Gautier V."/>
            <person name="Ament-Velasquez S.L."/>
            <person name="Kruys A."/>
            <person name="Hutchinson M.I."/>
            <person name="Powell A.J."/>
            <person name="Barry K."/>
            <person name="Miller A.N."/>
            <person name="Grigoriev I.V."/>
            <person name="Debuchy R."/>
            <person name="Gladieux P."/>
            <person name="Thoren M.H."/>
            <person name="Johannesson H."/>
        </authorList>
    </citation>
    <scope>NUCLEOTIDE SEQUENCE</scope>
    <source>
        <strain evidence="6">CBS 307.81</strain>
    </source>
</reference>
<comment type="similarity">
    <text evidence="4">Belongs to the eukaryotic/archaeal RNase P protein component 4 family.</text>
</comment>
<proteinExistence type="inferred from homology"/>
<dbReference type="Gene3D" id="6.20.50.20">
    <property type="match status" value="1"/>
</dbReference>
<dbReference type="GO" id="GO:0046872">
    <property type="term" value="F:metal ion binding"/>
    <property type="evidence" value="ECO:0007669"/>
    <property type="project" value="UniProtKB-KW"/>
</dbReference>
<evidence type="ECO:0000256" key="4">
    <source>
        <dbReference type="ARBA" id="ARBA00038402"/>
    </source>
</evidence>
<feature type="region of interest" description="Disordered" evidence="5">
    <location>
        <begin position="133"/>
        <end position="157"/>
    </location>
</feature>
<evidence type="ECO:0000256" key="2">
    <source>
        <dbReference type="ARBA" id="ARBA00022723"/>
    </source>
</evidence>
<dbReference type="PANTHER" id="PTHR14742">
    <property type="entry name" value="RIBONUCLEASE P SUBUNIT P21"/>
    <property type="match status" value="1"/>
</dbReference>
<dbReference type="GO" id="GO:0008033">
    <property type="term" value="P:tRNA processing"/>
    <property type="evidence" value="ECO:0007669"/>
    <property type="project" value="UniProtKB-KW"/>
</dbReference>
<evidence type="ECO:0000256" key="5">
    <source>
        <dbReference type="SAM" id="MobiDB-lite"/>
    </source>
</evidence>
<gene>
    <name evidence="6" type="ORF">QBC41DRAFT_128266</name>
</gene>
<keyword evidence="7" id="KW-1185">Reference proteome</keyword>
<evidence type="ECO:0000313" key="6">
    <source>
        <dbReference type="EMBL" id="KAK0668154.1"/>
    </source>
</evidence>
<keyword evidence="2" id="KW-0479">Metal-binding</keyword>
<evidence type="ECO:0000256" key="1">
    <source>
        <dbReference type="ARBA" id="ARBA00022694"/>
    </source>
</evidence>
<keyword evidence="3" id="KW-0862">Zinc</keyword>
<accession>A0AA40DC14</accession>
<dbReference type="EMBL" id="JAULSY010000061">
    <property type="protein sequence ID" value="KAK0668154.1"/>
    <property type="molecule type" value="Genomic_DNA"/>
</dbReference>
<dbReference type="Proteomes" id="UP001174997">
    <property type="component" value="Unassembled WGS sequence"/>
</dbReference>
<organism evidence="6 7">
    <name type="scientific">Cercophora samala</name>
    <dbReference type="NCBI Taxonomy" id="330535"/>
    <lineage>
        <taxon>Eukaryota</taxon>
        <taxon>Fungi</taxon>
        <taxon>Dikarya</taxon>
        <taxon>Ascomycota</taxon>
        <taxon>Pezizomycotina</taxon>
        <taxon>Sordariomycetes</taxon>
        <taxon>Sordariomycetidae</taxon>
        <taxon>Sordariales</taxon>
        <taxon>Lasiosphaeriaceae</taxon>
        <taxon>Cercophora</taxon>
    </lineage>
</organism>
<dbReference type="InterPro" id="IPR007175">
    <property type="entry name" value="Rpr2/Snm1/Rpp21"/>
</dbReference>
<evidence type="ECO:0000313" key="7">
    <source>
        <dbReference type="Proteomes" id="UP001174997"/>
    </source>
</evidence>